<gene>
    <name evidence="2" type="ORF">MGYG_05178</name>
</gene>
<evidence type="ECO:0000256" key="1">
    <source>
        <dbReference type="SAM" id="MobiDB-lite"/>
    </source>
</evidence>
<dbReference type="HOGENOM" id="CLU_2238507_0_0_1"/>
<feature type="compositionally biased region" description="Polar residues" evidence="1">
    <location>
        <begin position="14"/>
        <end position="28"/>
    </location>
</feature>
<dbReference type="RefSeq" id="XP_003172586.1">
    <property type="nucleotide sequence ID" value="XM_003172538.1"/>
</dbReference>
<reference evidence="3" key="1">
    <citation type="journal article" date="2012" name="MBio">
        <title>Comparative genome analysis of Trichophyton rubrum and related dermatophytes reveals candidate genes involved in infection.</title>
        <authorList>
            <person name="Martinez D.A."/>
            <person name="Oliver B.G."/>
            <person name="Graeser Y."/>
            <person name="Goldberg J.M."/>
            <person name="Li W."/>
            <person name="Martinez-Rossi N.M."/>
            <person name="Monod M."/>
            <person name="Shelest E."/>
            <person name="Barton R.C."/>
            <person name="Birch E."/>
            <person name="Brakhage A.A."/>
            <person name="Chen Z."/>
            <person name="Gurr S.J."/>
            <person name="Heiman D."/>
            <person name="Heitman J."/>
            <person name="Kosti I."/>
            <person name="Rossi A."/>
            <person name="Saif S."/>
            <person name="Samalova M."/>
            <person name="Saunders C.W."/>
            <person name="Shea T."/>
            <person name="Summerbell R.C."/>
            <person name="Xu J."/>
            <person name="Young S."/>
            <person name="Zeng Q."/>
            <person name="Birren B.W."/>
            <person name="Cuomo C.A."/>
            <person name="White T.C."/>
        </authorList>
    </citation>
    <scope>NUCLEOTIDE SEQUENCE [LARGE SCALE GENOMIC DNA]</scope>
    <source>
        <strain evidence="3">ATCC MYA-4604 / CBS 118893</strain>
    </source>
</reference>
<feature type="region of interest" description="Disordered" evidence="1">
    <location>
        <begin position="7"/>
        <end position="44"/>
    </location>
</feature>
<evidence type="ECO:0000313" key="3">
    <source>
        <dbReference type="Proteomes" id="UP000002669"/>
    </source>
</evidence>
<protein>
    <submittedName>
        <fullName evidence="2">Uncharacterized protein</fullName>
    </submittedName>
</protein>
<dbReference type="InParanoid" id="E4UYL2"/>
<evidence type="ECO:0000313" key="2">
    <source>
        <dbReference type="EMBL" id="EFR02175.1"/>
    </source>
</evidence>
<keyword evidence="3" id="KW-1185">Reference proteome</keyword>
<dbReference type="VEuPathDB" id="FungiDB:MGYG_05178"/>
<dbReference type="eggNOG" id="ENOG502TDGF">
    <property type="taxonomic scope" value="Eukaryota"/>
</dbReference>
<dbReference type="Proteomes" id="UP000002669">
    <property type="component" value="Unassembled WGS sequence"/>
</dbReference>
<sequence>MVAVARLRPVGNAAKQTHIQSQSRTRNYMSPEYSAQAASRTEKTHGLSLVKTAMYAAHHVDRSRAHGGIEMSSDSEMPSDLVVEAAGIKWSTTNPMASNRIELGVENCTKGEKD</sequence>
<proteinExistence type="predicted"/>
<name>E4UYL2_ARTGP</name>
<dbReference type="GeneID" id="10027859"/>
<dbReference type="EMBL" id="DS989825">
    <property type="protein sequence ID" value="EFR02175.1"/>
    <property type="molecule type" value="Genomic_DNA"/>
</dbReference>
<dbReference type="AlphaFoldDB" id="E4UYL2"/>
<organism evidence="3">
    <name type="scientific">Arthroderma gypseum (strain ATCC MYA-4604 / CBS 118893)</name>
    <name type="common">Microsporum gypseum</name>
    <dbReference type="NCBI Taxonomy" id="535722"/>
    <lineage>
        <taxon>Eukaryota</taxon>
        <taxon>Fungi</taxon>
        <taxon>Dikarya</taxon>
        <taxon>Ascomycota</taxon>
        <taxon>Pezizomycotina</taxon>
        <taxon>Eurotiomycetes</taxon>
        <taxon>Eurotiomycetidae</taxon>
        <taxon>Onygenales</taxon>
        <taxon>Arthrodermataceae</taxon>
        <taxon>Nannizzia</taxon>
    </lineage>
</organism>
<accession>E4UYL2</accession>